<organism evidence="4 5">
    <name type="scientific">Mycena albidolilacea</name>
    <dbReference type="NCBI Taxonomy" id="1033008"/>
    <lineage>
        <taxon>Eukaryota</taxon>
        <taxon>Fungi</taxon>
        <taxon>Dikarya</taxon>
        <taxon>Basidiomycota</taxon>
        <taxon>Agaricomycotina</taxon>
        <taxon>Agaricomycetes</taxon>
        <taxon>Agaricomycetidae</taxon>
        <taxon>Agaricales</taxon>
        <taxon>Marasmiineae</taxon>
        <taxon>Mycenaceae</taxon>
        <taxon>Mycena</taxon>
    </lineage>
</organism>
<proteinExistence type="predicted"/>
<evidence type="ECO:0000259" key="3">
    <source>
        <dbReference type="Pfam" id="PF20152"/>
    </source>
</evidence>
<comment type="caution">
    <text evidence="4">The sequence shown here is derived from an EMBL/GenBank/DDBJ whole genome shotgun (WGS) entry which is preliminary data.</text>
</comment>
<evidence type="ECO:0000256" key="2">
    <source>
        <dbReference type="SAM" id="Phobius"/>
    </source>
</evidence>
<feature type="domain" description="DUF6534" evidence="3">
    <location>
        <begin position="165"/>
        <end position="251"/>
    </location>
</feature>
<dbReference type="AlphaFoldDB" id="A0AAD7ARG9"/>
<feature type="transmembrane region" description="Helical" evidence="2">
    <location>
        <begin position="90"/>
        <end position="111"/>
    </location>
</feature>
<evidence type="ECO:0000313" key="4">
    <source>
        <dbReference type="EMBL" id="KAJ7366130.1"/>
    </source>
</evidence>
<reference evidence="4" key="1">
    <citation type="submission" date="2023-03" db="EMBL/GenBank/DDBJ databases">
        <title>Massive genome expansion in bonnet fungi (Mycena s.s.) driven by repeated elements and novel gene families across ecological guilds.</title>
        <authorList>
            <consortium name="Lawrence Berkeley National Laboratory"/>
            <person name="Harder C.B."/>
            <person name="Miyauchi S."/>
            <person name="Viragh M."/>
            <person name="Kuo A."/>
            <person name="Thoen E."/>
            <person name="Andreopoulos B."/>
            <person name="Lu D."/>
            <person name="Skrede I."/>
            <person name="Drula E."/>
            <person name="Henrissat B."/>
            <person name="Morin E."/>
            <person name="Kohler A."/>
            <person name="Barry K."/>
            <person name="LaButti K."/>
            <person name="Morin E."/>
            <person name="Salamov A."/>
            <person name="Lipzen A."/>
            <person name="Mereny Z."/>
            <person name="Hegedus B."/>
            <person name="Baldrian P."/>
            <person name="Stursova M."/>
            <person name="Weitz H."/>
            <person name="Taylor A."/>
            <person name="Grigoriev I.V."/>
            <person name="Nagy L.G."/>
            <person name="Martin F."/>
            <person name="Kauserud H."/>
        </authorList>
    </citation>
    <scope>NUCLEOTIDE SEQUENCE</scope>
    <source>
        <strain evidence="4">CBHHK002</strain>
    </source>
</reference>
<name>A0AAD7ARG9_9AGAR</name>
<keyword evidence="2" id="KW-1133">Transmembrane helix</keyword>
<keyword evidence="2" id="KW-0472">Membrane</keyword>
<protein>
    <recommendedName>
        <fullName evidence="3">DUF6534 domain-containing protein</fullName>
    </recommendedName>
</protein>
<evidence type="ECO:0000313" key="5">
    <source>
        <dbReference type="Proteomes" id="UP001218218"/>
    </source>
</evidence>
<keyword evidence="5" id="KW-1185">Reference proteome</keyword>
<dbReference type="InterPro" id="IPR045339">
    <property type="entry name" value="DUF6534"/>
</dbReference>
<dbReference type="PANTHER" id="PTHR40465">
    <property type="entry name" value="CHROMOSOME 1, WHOLE GENOME SHOTGUN SEQUENCE"/>
    <property type="match status" value="1"/>
</dbReference>
<dbReference type="Pfam" id="PF20152">
    <property type="entry name" value="DUF6534"/>
    <property type="match status" value="1"/>
</dbReference>
<accession>A0AAD7ARG9</accession>
<feature type="transmembrane region" description="Helical" evidence="2">
    <location>
        <begin position="47"/>
        <end position="70"/>
    </location>
</feature>
<dbReference type="EMBL" id="JARIHO010000002">
    <property type="protein sequence ID" value="KAJ7366130.1"/>
    <property type="molecule type" value="Genomic_DNA"/>
</dbReference>
<feature type="transmembrane region" description="Helical" evidence="2">
    <location>
        <begin position="157"/>
        <end position="177"/>
    </location>
</feature>
<feature type="transmembrane region" description="Helical" evidence="2">
    <location>
        <begin position="198"/>
        <end position="220"/>
    </location>
</feature>
<feature type="transmembrane region" description="Helical" evidence="2">
    <location>
        <begin position="118"/>
        <end position="145"/>
    </location>
</feature>
<evidence type="ECO:0000256" key="1">
    <source>
        <dbReference type="SAM" id="MobiDB-lite"/>
    </source>
</evidence>
<feature type="region of interest" description="Disordered" evidence="1">
    <location>
        <begin position="299"/>
        <end position="326"/>
    </location>
</feature>
<dbReference type="PANTHER" id="PTHR40465:SF1">
    <property type="entry name" value="DUF6534 DOMAIN-CONTAINING PROTEIN"/>
    <property type="match status" value="1"/>
</dbReference>
<sequence length="347" mass="38569">MSLPSLDTVTGCLLIGTWASSLLYMFEITRSWYYFQNFRQDDWRFKTLVTITLVLDTLGIVGDYICVYLYTITHAGDAEYLDDVHWPIPFYVLCTSVLAVLVQVFLVFRYWRFTQNTLIALVLTLGIIISLGGGVTTAWMLTLYSSFADRPKLKIPVAFWLVTEFAVDTSIAAVLLWKFRKARGILTETRSTLDRLTAITIQSGAAAATLAGTTLIAYYINPETNVPVGVLYPLRRVYVITLLSNLNVRKSAKSFSTTGTSSGREATGGERELPIFTCWATDDSCAIHVHRTVRTSVRVIGDPDPRPARPPGTLKTSFRSAPDDSCPEEIEMMANHSSKKQSTSATA</sequence>
<keyword evidence="2" id="KW-0812">Transmembrane</keyword>
<feature type="transmembrane region" description="Helical" evidence="2">
    <location>
        <begin position="6"/>
        <end position="26"/>
    </location>
</feature>
<gene>
    <name evidence="4" type="ORF">DFH08DRAFT_1071744</name>
</gene>
<dbReference type="Proteomes" id="UP001218218">
    <property type="component" value="Unassembled WGS sequence"/>
</dbReference>